<keyword evidence="1" id="KW-0732">Signal</keyword>
<feature type="chain" id="PRO_5020896096" evidence="1">
    <location>
        <begin position="22"/>
        <end position="522"/>
    </location>
</feature>
<dbReference type="NCBIfam" id="TIGR04183">
    <property type="entry name" value="Por_Secre_tail"/>
    <property type="match status" value="1"/>
</dbReference>
<dbReference type="EMBL" id="SZQL01000004">
    <property type="protein sequence ID" value="TKK69817.1"/>
    <property type="molecule type" value="Genomic_DNA"/>
</dbReference>
<dbReference type="Pfam" id="PF18962">
    <property type="entry name" value="Por_Secre_tail"/>
    <property type="match status" value="1"/>
</dbReference>
<dbReference type="RefSeq" id="WP_137261038.1">
    <property type="nucleotide sequence ID" value="NZ_SZQL01000004.1"/>
</dbReference>
<evidence type="ECO:0000313" key="3">
    <source>
        <dbReference type="EMBL" id="TKK69817.1"/>
    </source>
</evidence>
<dbReference type="AlphaFoldDB" id="A0A4U3L802"/>
<accession>A0A4U3L802</accession>
<evidence type="ECO:0000313" key="4">
    <source>
        <dbReference type="Proteomes" id="UP000305848"/>
    </source>
</evidence>
<gene>
    <name evidence="3" type="ORF">FC093_06990</name>
</gene>
<sequence>MKHSIFILLCLTVLMCTNAFPQQTIKRQRKAGGNRNDFFTCMYLTKDNGVIVGGSSNSNSSCEKTQNNRDTINDTYPNFPTYDYWIIKYDSLGKKQWDKTIGGNNEDRLIALQQTSDGGYILGGSSRSGKSGEKTQNSRGFNDYWVVKTDSRGKVQWNRTVGGNDADELASLQQTNDGGYILSGNSRSAISGEKTTASIGTWLVKLDKDGKIQWDKVIPGSGDYIQKTKDGGYVLAGVKLTKLDSMGNIEWSKVVADGDGIYDDNPNKYNGEFDYVEQTFDDGYILGGTVMSFEGKHYWVVKTDSVGNSIWERTFGTGIDEYDILTSLQQTRDHGYILGGYTDYPLDLAKYNIDYWIIKIDKMGNLEWDKIIGGIYDDECMSIKEISKNHYLVGGRSNSPISGDVTAEGCSGNDVNDDYWLFKLDYKQPEDVEITSWQTEHIIAGAQISNSQFTIYPNPAKAVLHVQISGTALLSLTDITGKVLLTKTITNSGSINVSSLQAGMYYLRNSATGETRKIMVSH</sequence>
<dbReference type="PANTHER" id="PTHR42754">
    <property type="entry name" value="ENDOGLUCANASE"/>
    <property type="match status" value="1"/>
</dbReference>
<dbReference type="OrthoDB" id="9811934at2"/>
<keyword evidence="4" id="KW-1185">Reference proteome</keyword>
<feature type="domain" description="Secretion system C-terminal sorting" evidence="2">
    <location>
        <begin position="455"/>
        <end position="520"/>
    </location>
</feature>
<protein>
    <submittedName>
        <fullName evidence="3">T9SS type A sorting domain-containing protein</fullName>
    </submittedName>
</protein>
<dbReference type="Proteomes" id="UP000305848">
    <property type="component" value="Unassembled WGS sequence"/>
</dbReference>
<dbReference type="PANTHER" id="PTHR42754:SF1">
    <property type="entry name" value="LIPOPROTEIN"/>
    <property type="match status" value="1"/>
</dbReference>
<reference evidence="3 4" key="1">
    <citation type="submission" date="2019-05" db="EMBL/GenBank/DDBJ databases">
        <title>Panacibacter sp. strain 17mud1-8 Genome sequencing and assembly.</title>
        <authorList>
            <person name="Chhetri G."/>
        </authorList>
    </citation>
    <scope>NUCLEOTIDE SEQUENCE [LARGE SCALE GENOMIC DNA]</scope>
    <source>
        <strain evidence="3 4">17mud1-8</strain>
    </source>
</reference>
<name>A0A4U3L802_9BACT</name>
<dbReference type="InterPro" id="IPR026444">
    <property type="entry name" value="Secre_tail"/>
</dbReference>
<feature type="signal peptide" evidence="1">
    <location>
        <begin position="1"/>
        <end position="21"/>
    </location>
</feature>
<organism evidence="3 4">
    <name type="scientific">Ilyomonas limi</name>
    <dbReference type="NCBI Taxonomy" id="2575867"/>
    <lineage>
        <taxon>Bacteria</taxon>
        <taxon>Pseudomonadati</taxon>
        <taxon>Bacteroidota</taxon>
        <taxon>Chitinophagia</taxon>
        <taxon>Chitinophagales</taxon>
        <taxon>Chitinophagaceae</taxon>
        <taxon>Ilyomonas</taxon>
    </lineage>
</organism>
<proteinExistence type="predicted"/>
<comment type="caution">
    <text evidence="3">The sequence shown here is derived from an EMBL/GenBank/DDBJ whole genome shotgun (WGS) entry which is preliminary data.</text>
</comment>
<evidence type="ECO:0000259" key="2">
    <source>
        <dbReference type="Pfam" id="PF18962"/>
    </source>
</evidence>
<evidence type="ECO:0000256" key="1">
    <source>
        <dbReference type="SAM" id="SignalP"/>
    </source>
</evidence>